<organism evidence="2 3">
    <name type="scientific">Entamoeba invadens IP1</name>
    <dbReference type="NCBI Taxonomy" id="370355"/>
    <lineage>
        <taxon>Eukaryota</taxon>
        <taxon>Amoebozoa</taxon>
        <taxon>Evosea</taxon>
        <taxon>Archamoebae</taxon>
        <taxon>Mastigamoebida</taxon>
        <taxon>Entamoebidae</taxon>
        <taxon>Entamoeba</taxon>
    </lineage>
</organism>
<gene>
    <name evidence="2" type="ORF">EIN_528410</name>
</gene>
<feature type="region of interest" description="Disordered" evidence="1">
    <location>
        <begin position="1"/>
        <end position="33"/>
    </location>
</feature>
<feature type="non-terminal residue" evidence="2">
    <location>
        <position position="1"/>
    </location>
</feature>
<name>A0A0A1U2C0_ENTIV</name>
<evidence type="ECO:0000256" key="1">
    <source>
        <dbReference type="SAM" id="MobiDB-lite"/>
    </source>
</evidence>
<protein>
    <submittedName>
        <fullName evidence="2">Uncharacterized protein</fullName>
    </submittedName>
</protein>
<evidence type="ECO:0000313" key="3">
    <source>
        <dbReference type="Proteomes" id="UP000014680"/>
    </source>
</evidence>
<dbReference type="GeneID" id="14885760"/>
<dbReference type="VEuPathDB" id="AmoebaDB:EIN_528410"/>
<keyword evidence="3" id="KW-1185">Reference proteome</keyword>
<evidence type="ECO:0000313" key="2">
    <source>
        <dbReference type="EMBL" id="ELP86782.1"/>
    </source>
</evidence>
<dbReference type="Proteomes" id="UP000014680">
    <property type="component" value="Unassembled WGS sequence"/>
</dbReference>
<accession>A0A0A1U2C0</accession>
<proteinExistence type="predicted"/>
<sequence>KSKIQYVEHVDPPKQKDEKQKTEEEKKTKKDEK</sequence>
<dbReference type="KEGG" id="eiv:EIN_528410"/>
<reference evidence="2 3" key="1">
    <citation type="submission" date="2012-10" db="EMBL/GenBank/DDBJ databases">
        <authorList>
            <person name="Zafar N."/>
            <person name="Inman J."/>
            <person name="Hall N."/>
            <person name="Lorenzi H."/>
            <person name="Caler E."/>
        </authorList>
    </citation>
    <scope>NUCLEOTIDE SEQUENCE [LARGE SCALE GENOMIC DNA]</scope>
    <source>
        <strain evidence="2 3">IP1</strain>
    </source>
</reference>
<dbReference type="AlphaFoldDB" id="A0A0A1U2C0"/>
<dbReference type="RefSeq" id="XP_004253553.1">
    <property type="nucleotide sequence ID" value="XM_004253505.1"/>
</dbReference>
<dbReference type="EMBL" id="KB206930">
    <property type="protein sequence ID" value="ELP86782.1"/>
    <property type="molecule type" value="Genomic_DNA"/>
</dbReference>